<dbReference type="PROSITE" id="PS50158">
    <property type="entry name" value="ZF_CCHC"/>
    <property type="match status" value="1"/>
</dbReference>
<keyword evidence="5" id="KW-1185">Reference proteome</keyword>
<dbReference type="SMART" id="SM00343">
    <property type="entry name" value="ZnF_C2HC"/>
    <property type="match status" value="1"/>
</dbReference>
<dbReference type="Proteomes" id="UP000507470">
    <property type="component" value="Unassembled WGS sequence"/>
</dbReference>
<dbReference type="InterPro" id="IPR001878">
    <property type="entry name" value="Znf_CCHC"/>
</dbReference>
<evidence type="ECO:0000256" key="1">
    <source>
        <dbReference type="PROSITE-ProRule" id="PRU00047"/>
    </source>
</evidence>
<dbReference type="AlphaFoldDB" id="A0A6J8EXK6"/>
<feature type="region of interest" description="Disordered" evidence="2">
    <location>
        <begin position="120"/>
        <end position="140"/>
    </location>
</feature>
<dbReference type="Pfam" id="PF00098">
    <property type="entry name" value="zf-CCHC"/>
    <property type="match status" value="1"/>
</dbReference>
<feature type="domain" description="CCHC-type" evidence="3">
    <location>
        <begin position="82"/>
        <end position="97"/>
    </location>
</feature>
<keyword evidence="1" id="KW-0863">Zinc-finger</keyword>
<organism evidence="4 5">
    <name type="scientific">Mytilus coruscus</name>
    <name type="common">Sea mussel</name>
    <dbReference type="NCBI Taxonomy" id="42192"/>
    <lineage>
        <taxon>Eukaryota</taxon>
        <taxon>Metazoa</taxon>
        <taxon>Spiralia</taxon>
        <taxon>Lophotrochozoa</taxon>
        <taxon>Mollusca</taxon>
        <taxon>Bivalvia</taxon>
        <taxon>Autobranchia</taxon>
        <taxon>Pteriomorphia</taxon>
        <taxon>Mytilida</taxon>
        <taxon>Mytiloidea</taxon>
        <taxon>Mytilidae</taxon>
        <taxon>Mytilinae</taxon>
        <taxon>Mytilus</taxon>
    </lineage>
</organism>
<dbReference type="InterPro" id="IPR036875">
    <property type="entry name" value="Znf_CCHC_sf"/>
</dbReference>
<evidence type="ECO:0000313" key="4">
    <source>
        <dbReference type="EMBL" id="CAC5425267.1"/>
    </source>
</evidence>
<name>A0A6J8EXK6_MYTCO</name>
<evidence type="ECO:0000256" key="2">
    <source>
        <dbReference type="SAM" id="MobiDB-lite"/>
    </source>
</evidence>
<evidence type="ECO:0000313" key="5">
    <source>
        <dbReference type="Proteomes" id="UP000507470"/>
    </source>
</evidence>
<feature type="compositionally biased region" description="Acidic residues" evidence="2">
    <location>
        <begin position="235"/>
        <end position="251"/>
    </location>
</feature>
<dbReference type="SUPFAM" id="SSF57756">
    <property type="entry name" value="Retrovirus zinc finger-like domains"/>
    <property type="match status" value="1"/>
</dbReference>
<dbReference type="GO" id="GO:0008270">
    <property type="term" value="F:zinc ion binding"/>
    <property type="evidence" value="ECO:0007669"/>
    <property type="project" value="UniProtKB-KW"/>
</dbReference>
<keyword evidence="1" id="KW-0862">Zinc</keyword>
<reference evidence="4 5" key="1">
    <citation type="submission" date="2020-06" db="EMBL/GenBank/DDBJ databases">
        <authorList>
            <person name="Li R."/>
            <person name="Bekaert M."/>
        </authorList>
    </citation>
    <scope>NUCLEOTIDE SEQUENCE [LARGE SCALE GENOMIC DNA]</scope>
    <source>
        <strain evidence="5">wild</strain>
    </source>
</reference>
<feature type="compositionally biased region" description="Basic and acidic residues" evidence="2">
    <location>
        <begin position="1"/>
        <end position="14"/>
    </location>
</feature>
<accession>A0A6J8EXK6</accession>
<proteinExistence type="predicted"/>
<evidence type="ECO:0000259" key="3">
    <source>
        <dbReference type="PROSITE" id="PS50158"/>
    </source>
</evidence>
<feature type="region of interest" description="Disordered" evidence="2">
    <location>
        <begin position="1"/>
        <end position="20"/>
    </location>
</feature>
<sequence>MSGRYEDHPEEHQEYSVPHVRATMAPERAPASVWKAELEKTDRKFDQKLCQVYVKLDDILDQFNKLLARSPSPGGQAGPGDCYHCGERGHFKRECPKFRGEGYNCYFHGSVEQNCNGSMEGRAEIESEQSSNSDEEATPSGGFDHYLLKKTLAYILMHGALKLGNKPSLLCYPSFTSRFGLGTGLGQLSCSSSAQRGPGGSSSHIERERIGAILAIEENHRLHKVAAPTETTLASDEEAQESWDSTSDGEADTTLVEDGQ</sequence>
<feature type="region of interest" description="Disordered" evidence="2">
    <location>
        <begin position="227"/>
        <end position="260"/>
    </location>
</feature>
<dbReference type="GO" id="GO:0003676">
    <property type="term" value="F:nucleic acid binding"/>
    <property type="evidence" value="ECO:0007669"/>
    <property type="project" value="InterPro"/>
</dbReference>
<dbReference type="EMBL" id="CACVKT020010231">
    <property type="protein sequence ID" value="CAC5425267.1"/>
    <property type="molecule type" value="Genomic_DNA"/>
</dbReference>
<protein>
    <recommendedName>
        <fullName evidence="3">CCHC-type domain-containing protein</fullName>
    </recommendedName>
</protein>
<keyword evidence="1" id="KW-0479">Metal-binding</keyword>
<gene>
    <name evidence="4" type="ORF">MCOR_57106</name>
</gene>
<dbReference type="OrthoDB" id="7608935at2759"/>
<dbReference type="Gene3D" id="4.10.60.10">
    <property type="entry name" value="Zinc finger, CCHC-type"/>
    <property type="match status" value="1"/>
</dbReference>